<name>A0A8K0G4X9_IGNLU</name>
<dbReference type="PANTHER" id="PTHR47027">
    <property type="entry name" value="REVERSE TRANSCRIPTASE DOMAIN-CONTAINING PROTEIN"/>
    <property type="match status" value="1"/>
</dbReference>
<proteinExistence type="predicted"/>
<evidence type="ECO:0000313" key="1">
    <source>
        <dbReference type="EMBL" id="KAF2888597.1"/>
    </source>
</evidence>
<dbReference type="Proteomes" id="UP000801492">
    <property type="component" value="Unassembled WGS sequence"/>
</dbReference>
<keyword evidence="2" id="KW-1185">Reference proteome</keyword>
<accession>A0A8K0G4X9</accession>
<comment type="caution">
    <text evidence="1">The sequence shown here is derived from an EMBL/GenBank/DDBJ whole genome shotgun (WGS) entry which is preliminary data.</text>
</comment>
<feature type="non-terminal residue" evidence="1">
    <location>
        <position position="1"/>
    </location>
</feature>
<protein>
    <recommendedName>
        <fullName evidence="3">Endonuclease-reverse transcriptase</fullName>
    </recommendedName>
</protein>
<evidence type="ECO:0008006" key="3">
    <source>
        <dbReference type="Google" id="ProtNLM"/>
    </source>
</evidence>
<organism evidence="1 2">
    <name type="scientific">Ignelater luminosus</name>
    <name type="common">Cucubano</name>
    <name type="synonym">Pyrophorus luminosus</name>
    <dbReference type="NCBI Taxonomy" id="2038154"/>
    <lineage>
        <taxon>Eukaryota</taxon>
        <taxon>Metazoa</taxon>
        <taxon>Ecdysozoa</taxon>
        <taxon>Arthropoda</taxon>
        <taxon>Hexapoda</taxon>
        <taxon>Insecta</taxon>
        <taxon>Pterygota</taxon>
        <taxon>Neoptera</taxon>
        <taxon>Endopterygota</taxon>
        <taxon>Coleoptera</taxon>
        <taxon>Polyphaga</taxon>
        <taxon>Elateriformia</taxon>
        <taxon>Elateroidea</taxon>
        <taxon>Elateridae</taxon>
        <taxon>Agrypninae</taxon>
        <taxon>Pyrophorini</taxon>
        <taxon>Ignelater</taxon>
    </lineage>
</organism>
<dbReference type="OrthoDB" id="6751474at2759"/>
<dbReference type="PANTHER" id="PTHR47027:SF30">
    <property type="entry name" value="THAP-TYPE DOMAIN-CONTAINING PROTEIN"/>
    <property type="match status" value="1"/>
</dbReference>
<sequence>EYDNWGMNVNMHKTEYPRIGKEQEDPDLQLRHLKRCEEYKYLGSIISNIGTSENDTKQIVQQGRKCIRILNSLLWSNQITIATKSTIYRAIVKPILTYESECWQMSVKRRVDAVEMDFLRRSCRVSKIERIPNEVIRRRTKRTDTTTERIETRQLIWYGHVRKMENDRWPKTVINY</sequence>
<gene>
    <name evidence="1" type="ORF">ILUMI_17576</name>
</gene>
<reference evidence="1" key="1">
    <citation type="submission" date="2019-08" db="EMBL/GenBank/DDBJ databases">
        <title>The genome of the North American firefly Photinus pyralis.</title>
        <authorList>
            <consortium name="Photinus pyralis genome working group"/>
            <person name="Fallon T.R."/>
            <person name="Sander Lower S.E."/>
            <person name="Weng J.-K."/>
        </authorList>
    </citation>
    <scope>NUCLEOTIDE SEQUENCE</scope>
    <source>
        <strain evidence="1">TRF0915ILg1</strain>
        <tissue evidence="1">Whole body</tissue>
    </source>
</reference>
<dbReference type="EMBL" id="VTPC01075740">
    <property type="protein sequence ID" value="KAF2888597.1"/>
    <property type="molecule type" value="Genomic_DNA"/>
</dbReference>
<evidence type="ECO:0000313" key="2">
    <source>
        <dbReference type="Proteomes" id="UP000801492"/>
    </source>
</evidence>
<dbReference type="AlphaFoldDB" id="A0A8K0G4X9"/>